<keyword evidence="7 9" id="KW-1133">Transmembrane helix</keyword>
<evidence type="ECO:0000256" key="6">
    <source>
        <dbReference type="ARBA" id="ARBA00022801"/>
    </source>
</evidence>
<accession>A0ABX7PT80</accession>
<feature type="active site" evidence="9">
    <location>
        <position position="135"/>
    </location>
</feature>
<dbReference type="GO" id="GO:0004190">
    <property type="term" value="F:aspartic-type endopeptidase activity"/>
    <property type="evidence" value="ECO:0007669"/>
    <property type="project" value="UniProtKB-EC"/>
</dbReference>
<keyword evidence="8 9" id="KW-0472">Membrane</keyword>
<dbReference type="RefSeq" id="WP_206843721.1">
    <property type="nucleotide sequence ID" value="NZ_CP065956.1"/>
</dbReference>
<evidence type="ECO:0000256" key="3">
    <source>
        <dbReference type="ARBA" id="ARBA00022670"/>
    </source>
</evidence>
<comment type="subcellular location">
    <subcellularLocation>
        <location evidence="9">Cell membrane</location>
        <topology evidence="9">Multi-pass membrane protein</topology>
    </subcellularLocation>
</comment>
<feature type="transmembrane region" description="Helical" evidence="9">
    <location>
        <begin position="65"/>
        <end position="81"/>
    </location>
</feature>
<gene>
    <name evidence="9 12" type="primary">lspA</name>
    <name evidence="12" type="ORF">EM20IM_05520</name>
</gene>
<dbReference type="EC" id="3.4.23.36" evidence="9"/>
<evidence type="ECO:0000313" key="13">
    <source>
        <dbReference type="Proteomes" id="UP000663088"/>
    </source>
</evidence>
<evidence type="ECO:0000256" key="2">
    <source>
        <dbReference type="ARBA" id="ARBA00022475"/>
    </source>
</evidence>
<dbReference type="PANTHER" id="PTHR33695">
    <property type="entry name" value="LIPOPROTEIN SIGNAL PEPTIDASE"/>
    <property type="match status" value="1"/>
</dbReference>
<dbReference type="EMBL" id="CP065956">
    <property type="protein sequence ID" value="QSR85979.1"/>
    <property type="molecule type" value="Genomic_DNA"/>
</dbReference>
<organism evidence="12 13">
    <name type="scientific">Candidatus Methylacidiphilum infernorum</name>
    <dbReference type="NCBI Taxonomy" id="511746"/>
    <lineage>
        <taxon>Bacteria</taxon>
        <taxon>Pseudomonadati</taxon>
        <taxon>Verrucomicrobiota</taxon>
        <taxon>Methylacidiphilae</taxon>
        <taxon>Methylacidiphilales</taxon>
        <taxon>Methylacidiphilaceae</taxon>
        <taxon>Methylacidiphilum (ex Ratnadevi et al. 2023)</taxon>
    </lineage>
</organism>
<evidence type="ECO:0000313" key="12">
    <source>
        <dbReference type="EMBL" id="QSR85979.1"/>
    </source>
</evidence>
<evidence type="ECO:0000256" key="9">
    <source>
        <dbReference type="HAMAP-Rule" id="MF_00161"/>
    </source>
</evidence>
<protein>
    <recommendedName>
        <fullName evidence="9">Lipoprotein signal peptidase</fullName>
        <ecNumber evidence="9">3.4.23.36</ecNumber>
    </recommendedName>
    <alternativeName>
        <fullName evidence="9">Prolipoprotein signal peptidase</fullName>
    </alternativeName>
    <alternativeName>
        <fullName evidence="9">Signal peptidase II</fullName>
        <shortName evidence="9">SPase II</shortName>
    </alternativeName>
</protein>
<feature type="active site" evidence="9">
    <location>
        <position position="117"/>
    </location>
</feature>
<evidence type="ECO:0000256" key="8">
    <source>
        <dbReference type="ARBA" id="ARBA00023136"/>
    </source>
</evidence>
<keyword evidence="13" id="KW-1185">Reference proteome</keyword>
<feature type="transmembrane region" description="Helical" evidence="9">
    <location>
        <begin position="127"/>
        <end position="150"/>
    </location>
</feature>
<evidence type="ECO:0000256" key="4">
    <source>
        <dbReference type="ARBA" id="ARBA00022692"/>
    </source>
</evidence>
<evidence type="ECO:0000256" key="1">
    <source>
        <dbReference type="ARBA" id="ARBA00006139"/>
    </source>
</evidence>
<evidence type="ECO:0000256" key="11">
    <source>
        <dbReference type="RuleBase" id="RU004181"/>
    </source>
</evidence>
<evidence type="ECO:0000256" key="10">
    <source>
        <dbReference type="RuleBase" id="RU000594"/>
    </source>
</evidence>
<proteinExistence type="inferred from homology"/>
<sequence length="161" mass="18761">MQGFHIFFFVIVFGFLLLLDLTTKYWISSFLEISYDRTIIPGFLDLVYVENTGIAFGLFAGNNRFWEVFTLLLILIGFFYFRKKIFKTVPYMVIGAMIFAGALGNGIDRIIHGHVTDFIDVHFFNYHWPAFNLADTYLTLGFSCIFLHFLKLKHTSNQKNI</sequence>
<dbReference type="NCBIfam" id="TIGR00077">
    <property type="entry name" value="lspA"/>
    <property type="match status" value="1"/>
</dbReference>
<feature type="transmembrane region" description="Helical" evidence="9">
    <location>
        <begin position="88"/>
        <end position="107"/>
    </location>
</feature>
<keyword evidence="2 9" id="KW-1003">Cell membrane</keyword>
<feature type="transmembrane region" description="Helical" evidence="9">
    <location>
        <begin position="6"/>
        <end position="27"/>
    </location>
</feature>
<dbReference type="PROSITE" id="PS00855">
    <property type="entry name" value="SPASE_II"/>
    <property type="match status" value="1"/>
</dbReference>
<reference evidence="12 13" key="1">
    <citation type="submission" date="2020-12" db="EMBL/GenBank/DDBJ databases">
        <authorList>
            <person name="Awala S.I."/>
            <person name="Gwak J.-H."/>
            <person name="Kim S.-J."/>
            <person name="Rhee S.-K."/>
        </authorList>
    </citation>
    <scope>NUCLEOTIDE SEQUENCE [LARGE SCALE GENOMIC DNA]</scope>
    <source>
        <strain evidence="12 13">IT5</strain>
    </source>
</reference>
<dbReference type="PANTHER" id="PTHR33695:SF1">
    <property type="entry name" value="LIPOPROTEIN SIGNAL PEPTIDASE"/>
    <property type="match status" value="1"/>
</dbReference>
<keyword evidence="5 9" id="KW-0064">Aspartyl protease</keyword>
<dbReference type="InterPro" id="IPR001872">
    <property type="entry name" value="Peptidase_A8"/>
</dbReference>
<evidence type="ECO:0000256" key="7">
    <source>
        <dbReference type="ARBA" id="ARBA00022989"/>
    </source>
</evidence>
<dbReference type="Proteomes" id="UP000663088">
    <property type="component" value="Chromosome"/>
</dbReference>
<dbReference type="HAMAP" id="MF_00161">
    <property type="entry name" value="LspA"/>
    <property type="match status" value="1"/>
</dbReference>
<evidence type="ECO:0000256" key="5">
    <source>
        <dbReference type="ARBA" id="ARBA00022750"/>
    </source>
</evidence>
<comment type="function">
    <text evidence="9 10">This protein specifically catalyzes the removal of signal peptides from prolipoproteins.</text>
</comment>
<comment type="similarity">
    <text evidence="1 9 11">Belongs to the peptidase A8 family.</text>
</comment>
<dbReference type="Pfam" id="PF01252">
    <property type="entry name" value="Peptidase_A8"/>
    <property type="match status" value="1"/>
</dbReference>
<keyword evidence="4 9" id="KW-0812">Transmembrane</keyword>
<feature type="transmembrane region" description="Helical" evidence="9">
    <location>
        <begin position="39"/>
        <end position="59"/>
    </location>
</feature>
<keyword evidence="3 9" id="KW-0645">Protease</keyword>
<keyword evidence="6 9" id="KW-0378">Hydrolase</keyword>
<comment type="pathway">
    <text evidence="9">Protein modification; lipoprotein biosynthesis (signal peptide cleavage).</text>
</comment>
<comment type="catalytic activity">
    <reaction evidence="9 10">
        <text>Release of signal peptides from bacterial membrane prolipoproteins. Hydrolyzes -Xaa-Yaa-Zaa-|-(S,diacylglyceryl)Cys-, in which Xaa is hydrophobic (preferably Leu), and Yaa (Ala or Ser) and Zaa (Gly or Ala) have small, neutral side chains.</text>
        <dbReference type="EC" id="3.4.23.36"/>
    </reaction>
</comment>
<name>A0ABX7PT80_9BACT</name>
<dbReference type="PRINTS" id="PR00781">
    <property type="entry name" value="LIPOSIGPTASE"/>
</dbReference>